<dbReference type="STRING" id="318161.Sden_0633"/>
<dbReference type="Proteomes" id="UP000001982">
    <property type="component" value="Chromosome"/>
</dbReference>
<organism evidence="1 2">
    <name type="scientific">Shewanella denitrificans (strain OS217 / ATCC BAA-1090 / DSM 15013)</name>
    <dbReference type="NCBI Taxonomy" id="318161"/>
    <lineage>
        <taxon>Bacteria</taxon>
        <taxon>Pseudomonadati</taxon>
        <taxon>Pseudomonadota</taxon>
        <taxon>Gammaproteobacteria</taxon>
        <taxon>Alteromonadales</taxon>
        <taxon>Shewanellaceae</taxon>
        <taxon>Shewanella</taxon>
    </lineage>
</organism>
<evidence type="ECO:0000313" key="2">
    <source>
        <dbReference type="Proteomes" id="UP000001982"/>
    </source>
</evidence>
<evidence type="ECO:0000313" key="1">
    <source>
        <dbReference type="EMBL" id="ABE53923.1"/>
    </source>
</evidence>
<dbReference type="RefSeq" id="WP_011495088.1">
    <property type="nucleotide sequence ID" value="NC_007954.1"/>
</dbReference>
<dbReference type="HOGENOM" id="CLU_799123_0_0_6"/>
<name>Q12RK3_SHEDO</name>
<protein>
    <submittedName>
        <fullName evidence="1">Uncharacterized protein</fullName>
    </submittedName>
</protein>
<dbReference type="KEGG" id="sdn:Sden_0633"/>
<dbReference type="OrthoDB" id="3035988at2"/>
<dbReference type="AlphaFoldDB" id="Q12RK3"/>
<sequence>MLTSSLTPIDGRPTIKNEKVMRILADALLSAEAKAVVAHEFHTGIAAEISTVIELELEVSVFEQLLHEMIVAGWGEQIGQYFKVINTIDSNEHETLRHTQLAVRSGSALFAAAKVTTANAQRYYLSVHHALADEHTLEIIRNYLKLSNKKAKDLVLNDMDHGRQAYCRYVKRQQTKAKEASALVKVSTPHMAPLILSQDGRLAWNAQAKRISVQRRLNTQRPAHEIRPIDTVLTRLSEAGVILQGNTLCSSKNWRLADETHAIGMMTGLITKPLKPSTKSLCEPDIALEASARYSPDARAALECCRRSEIFINGAAPRRISGTQVIDTAFPVGLDIRRTGEFEIQFEIEGPFSSKAAVIEVLNELTDVF</sequence>
<dbReference type="EMBL" id="CP000302">
    <property type="protein sequence ID" value="ABE53923.1"/>
    <property type="molecule type" value="Genomic_DNA"/>
</dbReference>
<reference evidence="1 2" key="1">
    <citation type="submission" date="2006-03" db="EMBL/GenBank/DDBJ databases">
        <title>Complete sequence of Shewanella denitrificans OS217.</title>
        <authorList>
            <consortium name="US DOE Joint Genome Institute"/>
            <person name="Copeland A."/>
            <person name="Lucas S."/>
            <person name="Lapidus A."/>
            <person name="Barry K."/>
            <person name="Detter J.C."/>
            <person name="Glavina del Rio T."/>
            <person name="Hammon N."/>
            <person name="Israni S."/>
            <person name="Dalin E."/>
            <person name="Tice H."/>
            <person name="Pitluck S."/>
            <person name="Brettin T."/>
            <person name="Bruce D."/>
            <person name="Han C."/>
            <person name="Tapia R."/>
            <person name="Gilna P."/>
            <person name="Kiss H."/>
            <person name="Schmutz J."/>
            <person name="Larimer F."/>
            <person name="Land M."/>
            <person name="Hauser L."/>
            <person name="Kyrpides N."/>
            <person name="Lykidis A."/>
            <person name="Richardson P."/>
        </authorList>
    </citation>
    <scope>NUCLEOTIDE SEQUENCE [LARGE SCALE GENOMIC DNA]</scope>
    <source>
        <strain evidence="2">OS217 / ATCC BAA-1090 / DSM 15013</strain>
    </source>
</reference>
<gene>
    <name evidence="1" type="ordered locus">Sden_0633</name>
</gene>
<keyword evidence="2" id="KW-1185">Reference proteome</keyword>
<accession>Q12RK3</accession>
<proteinExistence type="predicted"/>